<feature type="domain" description="TIL-like" evidence="1">
    <location>
        <begin position="278"/>
        <end position="322"/>
    </location>
</feature>
<organism evidence="3 5">
    <name type="scientific">Dracunculus medinensis</name>
    <name type="common">Guinea worm</name>
    <dbReference type="NCBI Taxonomy" id="318479"/>
    <lineage>
        <taxon>Eukaryota</taxon>
        <taxon>Metazoa</taxon>
        <taxon>Ecdysozoa</taxon>
        <taxon>Nematoda</taxon>
        <taxon>Chromadorea</taxon>
        <taxon>Rhabditida</taxon>
        <taxon>Spirurina</taxon>
        <taxon>Dracunculoidea</taxon>
        <taxon>Dracunculidae</taxon>
        <taxon>Dracunculus</taxon>
    </lineage>
</organism>
<dbReference type="OrthoDB" id="409374at2759"/>
<feature type="domain" description="TIL-like" evidence="1">
    <location>
        <begin position="119"/>
        <end position="137"/>
    </location>
</feature>
<sequence length="333" mass="37554">MYRNGEMLIALLYSVGNSCTRIYDEFCTQTNSECGHNMVYKTVERLIYTDETLNLETCIQECKCISDEYVQSNGQCIKQNNIPALRNETERISEILPKYCAGRLCALDEKVSDTLCSLTGKKCGLNMVFKTVHQSLRMRLGTVPSTFRAEILPKYCAGRECALDEEISDVSCTLAGKICGTNMIFGNIGKSHTTNGAEVCFQKCTCISEEYIKTNGQCILSAKRKKTTTPILTQQSTTSTGYPQLPVQRTIQKPPETRANCEGRSCEIRDPLCTLTSRKCGHNMVYKTSERLIYIDGHLEICIQQCKCISEEYIEKDGRCIKQERKENETQVT</sequence>
<dbReference type="Proteomes" id="UP000274756">
    <property type="component" value="Unassembled WGS sequence"/>
</dbReference>
<evidence type="ECO:0000313" key="3">
    <source>
        <dbReference type="Proteomes" id="UP000038040"/>
    </source>
</evidence>
<evidence type="ECO:0000313" key="2">
    <source>
        <dbReference type="EMBL" id="VDN54101.1"/>
    </source>
</evidence>
<evidence type="ECO:0000313" key="5">
    <source>
        <dbReference type="WBParaSite" id="DME_0001065301-mRNA-1"/>
    </source>
</evidence>
<dbReference type="Proteomes" id="UP000038040">
    <property type="component" value="Unplaced"/>
</dbReference>
<keyword evidence="4" id="KW-1185">Reference proteome</keyword>
<dbReference type="InterPro" id="IPR054450">
    <property type="entry name" value="TIL-like_dom"/>
</dbReference>
<dbReference type="EMBL" id="UYYG01000272">
    <property type="protein sequence ID" value="VDN54101.1"/>
    <property type="molecule type" value="Genomic_DNA"/>
</dbReference>
<feature type="domain" description="TIL-like" evidence="1">
    <location>
        <begin position="176"/>
        <end position="220"/>
    </location>
</feature>
<reference evidence="2 4" key="2">
    <citation type="submission" date="2018-11" db="EMBL/GenBank/DDBJ databases">
        <authorList>
            <consortium name="Pathogen Informatics"/>
        </authorList>
    </citation>
    <scope>NUCLEOTIDE SEQUENCE [LARGE SCALE GENOMIC DNA]</scope>
</reference>
<evidence type="ECO:0000259" key="1">
    <source>
        <dbReference type="Pfam" id="PF22897"/>
    </source>
</evidence>
<gene>
    <name evidence="2" type="ORF">DME_LOCUS4074</name>
</gene>
<proteinExistence type="predicted"/>
<name>A0A0N4URH2_DRAME</name>
<dbReference type="WBParaSite" id="DME_0001065301-mRNA-1">
    <property type="protein sequence ID" value="DME_0001065301-mRNA-1"/>
    <property type="gene ID" value="DME_0001065301"/>
</dbReference>
<protein>
    <submittedName>
        <fullName evidence="5">CTCK domain-containing protein</fullName>
    </submittedName>
</protein>
<dbReference type="Pfam" id="PF22897">
    <property type="entry name" value="TIL_2"/>
    <property type="match status" value="4"/>
</dbReference>
<reference evidence="5" key="1">
    <citation type="submission" date="2017-02" db="UniProtKB">
        <authorList>
            <consortium name="WormBaseParasite"/>
        </authorList>
    </citation>
    <scope>IDENTIFICATION</scope>
</reference>
<feature type="domain" description="TIL-like" evidence="1">
    <location>
        <begin position="32"/>
        <end position="78"/>
    </location>
</feature>
<accession>A0A0N4URH2</accession>
<evidence type="ECO:0000313" key="4">
    <source>
        <dbReference type="Proteomes" id="UP000274756"/>
    </source>
</evidence>
<dbReference type="AlphaFoldDB" id="A0A0N4URH2"/>